<reference evidence="2" key="2">
    <citation type="journal article" date="2018" name="Syst. Appl. Microbiol.">
        <title>A new symbiotic nanoarchaeote (Candidatus Nanoclepta minutus) and its host (Zestosphaera tikiterensis gen. nov., sp. nov.) from a New Zealand hot spring.</title>
        <authorList>
            <person name="St John E."/>
            <person name="Liu Y."/>
            <person name="Podar M."/>
            <person name="Stott M.B."/>
            <person name="Meneghin J."/>
            <person name="Chen Z."/>
            <person name="Lagutin K."/>
            <person name="Mitchell K."/>
            <person name="Reysenbach A.L."/>
        </authorList>
    </citation>
    <scope>NUCLEOTIDE SEQUENCE [LARGE SCALE GENOMIC DNA]</scope>
    <source>
        <strain evidence="2">NZ3</strain>
    </source>
</reference>
<dbReference type="InterPro" id="IPR007380">
    <property type="entry name" value="DUF438"/>
</dbReference>
<evidence type="ECO:0000313" key="3">
    <source>
        <dbReference type="Proteomes" id="UP000244093"/>
    </source>
</evidence>
<reference evidence="2" key="1">
    <citation type="submission" date="2017-04" db="EMBL/GenBank/DDBJ databases">
        <authorList>
            <person name="Afonso C.L."/>
            <person name="Miller P.J."/>
            <person name="Scott M.A."/>
            <person name="Spackman E."/>
            <person name="Goraichik I."/>
            <person name="Dimitrov K.M."/>
            <person name="Suarez D.L."/>
            <person name="Swayne D.E."/>
        </authorList>
    </citation>
    <scope>NUCLEOTIDE SEQUENCE</scope>
    <source>
        <strain evidence="2">NZ3</strain>
    </source>
</reference>
<dbReference type="Pfam" id="PF04282">
    <property type="entry name" value="DUF438"/>
    <property type="match status" value="1"/>
</dbReference>
<dbReference type="PANTHER" id="PTHR39966:SF3">
    <property type="entry name" value="DUF438 DOMAIN-CONTAINING PROTEIN"/>
    <property type="match status" value="1"/>
</dbReference>
<evidence type="ECO:0000259" key="1">
    <source>
        <dbReference type="PROSITE" id="PS50113"/>
    </source>
</evidence>
<comment type="caution">
    <text evidence="2">The sequence shown here is derived from an EMBL/GenBank/DDBJ whole genome shotgun (WGS) entry which is preliminary data.</text>
</comment>
<dbReference type="AlphaFoldDB" id="A0A2R7Y261"/>
<dbReference type="Pfam" id="PF01814">
    <property type="entry name" value="Hemerythrin"/>
    <property type="match status" value="1"/>
</dbReference>
<dbReference type="PROSITE" id="PS50113">
    <property type="entry name" value="PAC"/>
    <property type="match status" value="1"/>
</dbReference>
<dbReference type="Pfam" id="PF13596">
    <property type="entry name" value="PAS_10"/>
    <property type="match status" value="1"/>
</dbReference>
<dbReference type="GO" id="GO:0005886">
    <property type="term" value="C:plasma membrane"/>
    <property type="evidence" value="ECO:0007669"/>
    <property type="project" value="TreeGrafter"/>
</dbReference>
<accession>A0A2R7Y261</accession>
<dbReference type="SUPFAM" id="SSF55785">
    <property type="entry name" value="PYP-like sensor domain (PAS domain)"/>
    <property type="match status" value="1"/>
</dbReference>
<dbReference type="NCBIfam" id="TIGR00229">
    <property type="entry name" value="sensory_box"/>
    <property type="match status" value="1"/>
</dbReference>
<dbReference type="InterPro" id="IPR035965">
    <property type="entry name" value="PAS-like_dom_sf"/>
</dbReference>
<protein>
    <recommendedName>
        <fullName evidence="1">PAC domain-containing protein</fullName>
    </recommendedName>
</protein>
<evidence type="ECO:0000313" key="2">
    <source>
        <dbReference type="EMBL" id="PUA31543.1"/>
    </source>
</evidence>
<gene>
    <name evidence="2" type="ORF">B7O98_09135</name>
</gene>
<name>A0A2R7Y261_9CREN</name>
<feature type="domain" description="PAC" evidence="1">
    <location>
        <begin position="386"/>
        <end position="445"/>
    </location>
</feature>
<sequence>MGNNLSNEKGVRQVKDNVIKLKELLRKAHEGVPLDILKKELKEALSGLNPFEVVLAEQELLKEGFTPQEIFKVCDIHVEMLRDSLLKVSLPYEVPVGHPLHDLISENEELLKDLEKLSVLSQALKGFGKKDEILEEIYSILKSLRDFKKHYRKLQALVFPYLERRGITAVPRVLWSKEDQAMLYLRNLLNEIEGLKASKDFSITALDEVVNKIAFLTREFTDIVFRESKILFPAIQLLFSEGEWVAIKESESDIGFYKVRPEAGVWKPSAEPIYPYQIRPEVSEEVLSKLPAEFRAVVESRGEFLDVYNPAEVKGRIKIGDGYLTLEELESLINALPVEISFIDANDRFVFYSKNKDKIFVRTKVEVGRPVEFCHPPRSVHIVKKIVEEFKAGKRDSADFWINMGGRLIYIKYLPVRSSEGKYLGTLEVVQDITDIKKIEGEKRLLD</sequence>
<dbReference type="Gene3D" id="1.20.120.520">
    <property type="entry name" value="nmb1532 protein domain like"/>
    <property type="match status" value="1"/>
</dbReference>
<dbReference type="Gene3D" id="3.30.450.20">
    <property type="entry name" value="PAS domain"/>
    <property type="match status" value="1"/>
</dbReference>
<dbReference type="PANTHER" id="PTHR39966">
    <property type="entry name" value="BLL2471 PROTEIN-RELATED"/>
    <property type="match status" value="1"/>
</dbReference>
<proteinExistence type="predicted"/>
<dbReference type="InterPro" id="IPR000700">
    <property type="entry name" value="PAS-assoc_C"/>
</dbReference>
<dbReference type="Proteomes" id="UP000244093">
    <property type="component" value="Unassembled WGS sequence"/>
</dbReference>
<organism evidence="2 3">
    <name type="scientific">Zestosphaera tikiterensis</name>
    <dbReference type="NCBI Taxonomy" id="1973259"/>
    <lineage>
        <taxon>Archaea</taxon>
        <taxon>Thermoproteota</taxon>
        <taxon>Thermoprotei</taxon>
        <taxon>Desulfurococcales</taxon>
        <taxon>Desulfurococcaceae</taxon>
        <taxon>Zestosphaera</taxon>
    </lineage>
</organism>
<dbReference type="InterPro" id="IPR012312">
    <property type="entry name" value="Hemerythrin-like"/>
</dbReference>
<dbReference type="EMBL" id="NBVN01000009">
    <property type="protein sequence ID" value="PUA31543.1"/>
    <property type="molecule type" value="Genomic_DNA"/>
</dbReference>
<dbReference type="InterPro" id="IPR000014">
    <property type="entry name" value="PAS"/>
</dbReference>